<organism evidence="2 3">
    <name type="scientific">Steinernema glaseri</name>
    <dbReference type="NCBI Taxonomy" id="37863"/>
    <lineage>
        <taxon>Eukaryota</taxon>
        <taxon>Metazoa</taxon>
        <taxon>Ecdysozoa</taxon>
        <taxon>Nematoda</taxon>
        <taxon>Chromadorea</taxon>
        <taxon>Rhabditida</taxon>
        <taxon>Tylenchina</taxon>
        <taxon>Panagrolaimomorpha</taxon>
        <taxon>Strongyloidoidea</taxon>
        <taxon>Steinernematidae</taxon>
        <taxon>Steinernema</taxon>
    </lineage>
</organism>
<dbReference type="SMART" id="SM00198">
    <property type="entry name" value="SCP"/>
    <property type="match status" value="1"/>
</dbReference>
<dbReference type="PANTHER" id="PTHR10334">
    <property type="entry name" value="CYSTEINE-RICH SECRETORY PROTEIN-RELATED"/>
    <property type="match status" value="1"/>
</dbReference>
<dbReference type="Proteomes" id="UP000095287">
    <property type="component" value="Unplaced"/>
</dbReference>
<dbReference type="InterPro" id="IPR035940">
    <property type="entry name" value="CAP_sf"/>
</dbReference>
<dbReference type="Gene3D" id="3.40.33.10">
    <property type="entry name" value="CAP"/>
    <property type="match status" value="1"/>
</dbReference>
<proteinExistence type="predicted"/>
<dbReference type="CDD" id="cd05382">
    <property type="entry name" value="CAP_GAPR1-like"/>
    <property type="match status" value="1"/>
</dbReference>
<dbReference type="AlphaFoldDB" id="A0A1I8AN24"/>
<dbReference type="InterPro" id="IPR002413">
    <property type="entry name" value="V5_allergen-like"/>
</dbReference>
<dbReference type="PRINTS" id="PR00838">
    <property type="entry name" value="V5ALLERGEN"/>
</dbReference>
<dbReference type="InterPro" id="IPR034113">
    <property type="entry name" value="SCP_GAPR1-like"/>
</dbReference>
<feature type="domain" description="SCP" evidence="1">
    <location>
        <begin position="4"/>
        <end position="160"/>
    </location>
</feature>
<evidence type="ECO:0000259" key="1">
    <source>
        <dbReference type="SMART" id="SM00198"/>
    </source>
</evidence>
<dbReference type="Pfam" id="PF00188">
    <property type="entry name" value="CAP"/>
    <property type="match status" value="1"/>
</dbReference>
<keyword evidence="2" id="KW-1185">Reference proteome</keyword>
<sequence length="174" mass="20102">MDSVFVEKFISAHNTYRRQHGVSDLQLDEELCELAQQWADKLARKRHLSYCEIPGIGENITFFPVDITAEKAVQHWYGEHVKYEYETPGWQAGTNYFTQIVWKATKEIGVGRARVPDEEVENDANENCTKRLRKSKRDESSLKNHQVVVAFYRPAGNNNRSGQFLANVTKPKEL</sequence>
<evidence type="ECO:0000313" key="3">
    <source>
        <dbReference type="WBParaSite" id="L893_g7410.t1"/>
    </source>
</evidence>
<reference evidence="3" key="1">
    <citation type="submission" date="2016-11" db="UniProtKB">
        <authorList>
            <consortium name="WormBaseParasite"/>
        </authorList>
    </citation>
    <scope>IDENTIFICATION</scope>
</reference>
<name>A0A1I8AN24_9BILA</name>
<dbReference type="InterPro" id="IPR001283">
    <property type="entry name" value="CRISP-related"/>
</dbReference>
<dbReference type="InterPro" id="IPR014044">
    <property type="entry name" value="CAP_dom"/>
</dbReference>
<evidence type="ECO:0000313" key="2">
    <source>
        <dbReference type="Proteomes" id="UP000095287"/>
    </source>
</evidence>
<accession>A0A1I8AN24</accession>
<protein>
    <submittedName>
        <fullName evidence="3">SCP domain-containing protein</fullName>
    </submittedName>
</protein>
<dbReference type="WBParaSite" id="L893_g7410.t1">
    <property type="protein sequence ID" value="L893_g7410.t1"/>
    <property type="gene ID" value="L893_g7410"/>
</dbReference>
<dbReference type="SUPFAM" id="SSF55797">
    <property type="entry name" value="PR-1-like"/>
    <property type="match status" value="1"/>
</dbReference>
<dbReference type="PRINTS" id="PR00837">
    <property type="entry name" value="V5TPXLIKE"/>
</dbReference>